<dbReference type="RefSeq" id="WP_135483286.1">
    <property type="nucleotide sequence ID" value="NZ_SRMF01000003.1"/>
</dbReference>
<evidence type="ECO:0000313" key="7">
    <source>
        <dbReference type="Proteomes" id="UP000297475"/>
    </source>
</evidence>
<dbReference type="SFLD" id="SFLDG00180">
    <property type="entry name" value="muconate_cycloisomerase"/>
    <property type="match status" value="1"/>
</dbReference>
<dbReference type="SUPFAM" id="SSF54826">
    <property type="entry name" value="Enolase N-terminal domain-like"/>
    <property type="match status" value="1"/>
</dbReference>
<dbReference type="InterPro" id="IPR036849">
    <property type="entry name" value="Enolase-like_C_sf"/>
</dbReference>
<sequence length="362" mass="39196">MIIDQIDVYHLRMPMVAPWVTAFGTQTAIDSVMVRMQSQGLVGWGESAPYERPEFSPEWAEGAAGLLRAQLAPALTGEDITSGNDLQARLQHFKGNYFAKAALDNAWWDLAAKQVGQPLWQWLGGREQSVAVGADIPVLADTNALLAAVDSAVQAGFERVKLKFRRDSGIERLLKVRETFPDLIFHVDCNSGFTLADLPLFQQLDSLNLAMIEQPLAFDDLVDHARLQERLTTPLCLDESLVSPRSASQAIALGACGWFNLKPGRVGGLTNALAIYELAQAANIPCWVGGMLESAVGQGTALALAASREMSYPADIFPSDRLYANDLASPSITLSGRARIDAPLAPGHGFTPLPEQLARCKV</sequence>
<dbReference type="GO" id="GO:0046872">
    <property type="term" value="F:metal ion binding"/>
    <property type="evidence" value="ECO:0007669"/>
    <property type="project" value="UniProtKB-KW"/>
</dbReference>
<dbReference type="InterPro" id="IPR029065">
    <property type="entry name" value="Enolase_C-like"/>
</dbReference>
<protein>
    <recommendedName>
        <fullName evidence="3 4">o-succinylbenzoate synthase</fullName>
        <ecNumber evidence="3 4">4.2.1.113</ecNumber>
    </recommendedName>
</protein>
<dbReference type="SFLD" id="SFLDF00009">
    <property type="entry name" value="o-succinylbenzoate_synthase"/>
    <property type="match status" value="1"/>
</dbReference>
<dbReference type="GO" id="GO:0009234">
    <property type="term" value="P:menaquinone biosynthetic process"/>
    <property type="evidence" value="ECO:0007669"/>
    <property type="project" value="UniProtKB-UniRule"/>
</dbReference>
<evidence type="ECO:0000256" key="2">
    <source>
        <dbReference type="ARBA" id="ARBA00022723"/>
    </source>
</evidence>
<dbReference type="AlphaFoldDB" id="A0A4Z0WG68"/>
<dbReference type="SFLD" id="SFLDS00001">
    <property type="entry name" value="Enolase"/>
    <property type="match status" value="1"/>
</dbReference>
<dbReference type="InterPro" id="IPR013341">
    <property type="entry name" value="Mandelate_racemase_N_dom"/>
</dbReference>
<dbReference type="OrthoDB" id="9774531at2"/>
<dbReference type="Gene3D" id="3.30.390.10">
    <property type="entry name" value="Enolase-like, N-terminal domain"/>
    <property type="match status" value="1"/>
</dbReference>
<dbReference type="GO" id="GO:0043748">
    <property type="term" value="F:O-succinylbenzoate synthase activity"/>
    <property type="evidence" value="ECO:0007669"/>
    <property type="project" value="UniProtKB-EC"/>
</dbReference>
<name>A0A4Z0WG68_9GAMM</name>
<dbReference type="Pfam" id="PF02746">
    <property type="entry name" value="MR_MLE_N"/>
    <property type="match status" value="1"/>
</dbReference>
<dbReference type="Pfam" id="PF13378">
    <property type="entry name" value="MR_MLE_C"/>
    <property type="match status" value="1"/>
</dbReference>
<dbReference type="Proteomes" id="UP000297475">
    <property type="component" value="Unassembled WGS sequence"/>
</dbReference>
<evidence type="ECO:0000256" key="1">
    <source>
        <dbReference type="ARBA" id="ARBA00001968"/>
    </source>
</evidence>
<dbReference type="SMART" id="SM00922">
    <property type="entry name" value="MR_MLE"/>
    <property type="match status" value="1"/>
</dbReference>
<keyword evidence="6" id="KW-0456">Lyase</keyword>
<evidence type="ECO:0000259" key="5">
    <source>
        <dbReference type="SMART" id="SM00922"/>
    </source>
</evidence>
<accession>A0A4Z0WG68</accession>
<dbReference type="Gene3D" id="3.20.20.120">
    <property type="entry name" value="Enolase-like C-terminal domain"/>
    <property type="match status" value="1"/>
</dbReference>
<dbReference type="EMBL" id="SRMF01000003">
    <property type="protein sequence ID" value="TGG93568.1"/>
    <property type="molecule type" value="Genomic_DNA"/>
</dbReference>
<dbReference type="PANTHER" id="PTHR48073">
    <property type="entry name" value="O-SUCCINYLBENZOATE SYNTHASE-RELATED"/>
    <property type="match status" value="1"/>
</dbReference>
<gene>
    <name evidence="6" type="primary">menC</name>
    <name evidence="6" type="ORF">E4656_11025</name>
</gene>
<comment type="cofactor">
    <cofactor evidence="1">
        <name>a divalent metal cation</name>
        <dbReference type="ChEBI" id="CHEBI:60240"/>
    </cofactor>
</comment>
<feature type="domain" description="Mandelate racemase/muconate lactonizing enzyme C-terminal" evidence="5">
    <location>
        <begin position="142"/>
        <end position="234"/>
    </location>
</feature>
<organism evidence="6 7">
    <name type="scientific">Natronospirillum operosum</name>
    <dbReference type="NCBI Taxonomy" id="2759953"/>
    <lineage>
        <taxon>Bacteria</taxon>
        <taxon>Pseudomonadati</taxon>
        <taxon>Pseudomonadota</taxon>
        <taxon>Gammaproteobacteria</taxon>
        <taxon>Oceanospirillales</taxon>
        <taxon>Natronospirillaceae</taxon>
        <taxon>Natronospirillum</taxon>
    </lineage>
</organism>
<dbReference type="NCBIfam" id="TIGR01928">
    <property type="entry name" value="menC_lowGC_arch"/>
    <property type="match status" value="1"/>
</dbReference>
<dbReference type="UniPathway" id="UPA00079"/>
<keyword evidence="7" id="KW-1185">Reference proteome</keyword>
<dbReference type="UniPathway" id="UPA01057">
    <property type="reaction ID" value="UER00165"/>
</dbReference>
<dbReference type="GO" id="GO:0016854">
    <property type="term" value="F:racemase and epimerase activity"/>
    <property type="evidence" value="ECO:0007669"/>
    <property type="project" value="UniProtKB-ARBA"/>
</dbReference>
<keyword evidence="2" id="KW-0479">Metal-binding</keyword>
<evidence type="ECO:0000313" key="6">
    <source>
        <dbReference type="EMBL" id="TGG93568.1"/>
    </source>
</evidence>
<proteinExistence type="predicted"/>
<reference evidence="6 7" key="1">
    <citation type="submission" date="2019-04" db="EMBL/GenBank/DDBJ databases">
        <title>Natronospirillum operosus gen. nov., sp. nov., a haloalkaliphilic satellite isolated from decaying biomass of laboratory culture of cyanobacterium Geitlerinema sp. and proposal of Natronospirillaceae fam. nov. and Saccharospirillaceae fam. nov.</title>
        <authorList>
            <person name="Kevbrin V."/>
            <person name="Boltyanskaya Y."/>
            <person name="Koziaeva V."/>
            <person name="Grouzdev D.S."/>
            <person name="Park M."/>
            <person name="Cho J."/>
        </authorList>
    </citation>
    <scope>NUCLEOTIDE SEQUENCE [LARGE SCALE GENOMIC DNA]</scope>
    <source>
        <strain evidence="6 7">G-116</strain>
    </source>
</reference>
<evidence type="ECO:0000256" key="3">
    <source>
        <dbReference type="ARBA" id="ARBA00029491"/>
    </source>
</evidence>
<dbReference type="InterPro" id="IPR013342">
    <property type="entry name" value="Mandelate_racemase_C"/>
</dbReference>
<dbReference type="InterPro" id="IPR010197">
    <property type="entry name" value="OSBS/NAAAR"/>
</dbReference>
<dbReference type="EC" id="4.2.1.113" evidence="3 4"/>
<dbReference type="SUPFAM" id="SSF51604">
    <property type="entry name" value="Enolase C-terminal domain-like"/>
    <property type="match status" value="1"/>
</dbReference>
<evidence type="ECO:0000256" key="4">
    <source>
        <dbReference type="NCBIfam" id="TIGR01928"/>
    </source>
</evidence>
<dbReference type="InterPro" id="IPR029017">
    <property type="entry name" value="Enolase-like_N"/>
</dbReference>
<comment type="caution">
    <text evidence="6">The sequence shown here is derived from an EMBL/GenBank/DDBJ whole genome shotgun (WGS) entry which is preliminary data.</text>
</comment>